<keyword evidence="1" id="KW-1133">Transmembrane helix</keyword>
<protein>
    <submittedName>
        <fullName evidence="2">Uncharacterized protein</fullName>
    </submittedName>
</protein>
<keyword evidence="1" id="KW-0812">Transmembrane</keyword>
<name>A0A1L6ZF48_BACIA</name>
<feature type="transmembrane region" description="Helical" evidence="1">
    <location>
        <begin position="30"/>
        <end position="49"/>
    </location>
</feature>
<gene>
    <name evidence="2" type="ORF">BSA145_03820</name>
</gene>
<reference evidence="2 3" key="1">
    <citation type="submission" date="2016-05" db="EMBL/GenBank/DDBJ databases">
        <title>Complete Genome and Methylome Analysis of Psychrotrophic Bacterial Isolates from Antarctic Lake Untersee.</title>
        <authorList>
            <person name="Fomenkov A."/>
            <person name="Akimov V.N."/>
            <person name="Vasilyeva L.V."/>
            <person name="Andersen D."/>
            <person name="Vincze T."/>
            <person name="Roberts R.J."/>
        </authorList>
    </citation>
    <scope>NUCLEOTIDE SEQUENCE [LARGE SCALE GENOMIC DNA]</scope>
    <source>
        <strain evidence="2 3">U14-5</strain>
    </source>
</reference>
<keyword evidence="1" id="KW-0472">Membrane</keyword>
<dbReference type="AlphaFoldDB" id="A0A1L6ZF48"/>
<sequence>MKDLITTVLVATVVGTIVYFADNRLNDIFIALLVFFGIFLTVTICNHVFKRYDRKNDQE</sequence>
<dbReference type="EMBL" id="CP015607">
    <property type="protein sequence ID" value="APT45130.1"/>
    <property type="molecule type" value="Genomic_DNA"/>
</dbReference>
<evidence type="ECO:0000313" key="3">
    <source>
        <dbReference type="Proteomes" id="UP000185426"/>
    </source>
</evidence>
<accession>A0A1L6ZF48</accession>
<evidence type="ECO:0000313" key="2">
    <source>
        <dbReference type="EMBL" id="APT45130.1"/>
    </source>
</evidence>
<evidence type="ECO:0000256" key="1">
    <source>
        <dbReference type="SAM" id="Phobius"/>
    </source>
</evidence>
<dbReference type="Proteomes" id="UP000185426">
    <property type="component" value="Chromosome"/>
</dbReference>
<organism evidence="2 3">
    <name type="scientific">Bacillus safensis</name>
    <dbReference type="NCBI Taxonomy" id="561879"/>
    <lineage>
        <taxon>Bacteria</taxon>
        <taxon>Bacillati</taxon>
        <taxon>Bacillota</taxon>
        <taxon>Bacilli</taxon>
        <taxon>Bacillales</taxon>
        <taxon>Bacillaceae</taxon>
        <taxon>Bacillus</taxon>
    </lineage>
</organism>
<proteinExistence type="predicted"/>